<dbReference type="RefSeq" id="WP_212780648.1">
    <property type="nucleotide sequence ID" value="NZ_BMAY01000005.1"/>
</dbReference>
<proteinExistence type="inferred from homology"/>
<dbReference type="Pfam" id="PF00232">
    <property type="entry name" value="Glyco_hydro_1"/>
    <property type="match status" value="1"/>
</dbReference>
<reference evidence="5" key="1">
    <citation type="submission" date="2020-08" db="EMBL/GenBank/DDBJ databases">
        <title>Taxonomic study for Lactobacillus species isolated from hardwood bark.</title>
        <authorList>
            <person name="Tohno M."/>
            <person name="Tanizawa Y."/>
        </authorList>
    </citation>
    <scope>NUCLEOTIDE SEQUENCE</scope>
    <source>
        <strain evidence="5">B40</strain>
    </source>
</reference>
<dbReference type="SUPFAM" id="SSF51445">
    <property type="entry name" value="(Trans)glycosidases"/>
    <property type="match status" value="1"/>
</dbReference>
<dbReference type="InterPro" id="IPR017853">
    <property type="entry name" value="GH"/>
</dbReference>
<dbReference type="GO" id="GO:0005829">
    <property type="term" value="C:cytosol"/>
    <property type="evidence" value="ECO:0007669"/>
    <property type="project" value="TreeGrafter"/>
</dbReference>
<organism evidence="5 6">
    <name type="scientific">Lactobacillus corticis</name>
    <dbReference type="NCBI Taxonomy" id="2201249"/>
    <lineage>
        <taxon>Bacteria</taxon>
        <taxon>Bacillati</taxon>
        <taxon>Bacillota</taxon>
        <taxon>Bacilli</taxon>
        <taxon>Lactobacillales</taxon>
        <taxon>Lactobacillaceae</taxon>
        <taxon>Lactobacillus</taxon>
    </lineage>
</organism>
<dbReference type="PANTHER" id="PTHR10353:SF122">
    <property type="entry name" value="6-PHOSPHO-BETA-GLUCOSIDASE ASCB-RELATED"/>
    <property type="match status" value="1"/>
</dbReference>
<keyword evidence="2" id="KW-0378">Hydrolase</keyword>
<dbReference type="InterPro" id="IPR001360">
    <property type="entry name" value="Glyco_hydro_1"/>
</dbReference>
<protein>
    <submittedName>
        <fullName evidence="5">6-phospho-beta-glucosidase</fullName>
    </submittedName>
</protein>
<evidence type="ECO:0000256" key="2">
    <source>
        <dbReference type="ARBA" id="ARBA00022801"/>
    </source>
</evidence>
<keyword evidence="3" id="KW-0326">Glycosidase</keyword>
<dbReference type="FunFam" id="3.20.20.80:FF:000004">
    <property type="entry name" value="Beta-glucosidase 6-phospho-beta-glucosidase"/>
    <property type="match status" value="1"/>
</dbReference>
<name>A0A916QJL1_9LACO</name>
<sequence>MKRSLPKTFFWGNSVSSMQTEGAWNEDGKGLSVYDIRSSGPHTSDWHTAIDEYHRYEEDLDLLQAMHMNMYRIQISWSRVCPDGDGEFNEAGIAYYERLFAAMKARGIEPMVCLYHFDMPLALAQKYHGFWDRHVVDSFVRFGKAMIDRFHEQVKYWIVFNEHNLYFQDEVFKIAGYDLPDHSLKAMYRIFHHTVLAHAQIANYLHQNYPDLKIGGMLAYVQAYPETASPQNAFKTSELMEFLDYAVYDLVTGKGYPSPVKEFMKRQQITLDMTSKEQAELKQVRADFLAFSYYSSQVLAASQIPAGTAPNRYLNYGSVKNPYLKTNDWGWSIDPLGFRKAISEIYNRYQLPVFPIENGIGLHESWDGKHMIEDDERIAYHREHIKALKDAVFLDGAEVLGYLGWGLIDIPSSQGDVEKRYGAVYVNRSNHDLKDLARVPKKSFYWFQKVLADNGDEL</sequence>
<comment type="similarity">
    <text evidence="1 4">Belongs to the glycosyl hydrolase 1 family.</text>
</comment>
<evidence type="ECO:0000256" key="1">
    <source>
        <dbReference type="ARBA" id="ARBA00010838"/>
    </source>
</evidence>
<evidence type="ECO:0000313" key="6">
    <source>
        <dbReference type="Proteomes" id="UP000677218"/>
    </source>
</evidence>
<keyword evidence="6" id="KW-1185">Reference proteome</keyword>
<dbReference type="Gene3D" id="3.20.20.80">
    <property type="entry name" value="Glycosidases"/>
    <property type="match status" value="1"/>
</dbReference>
<accession>A0A916QJL1</accession>
<dbReference type="GO" id="GO:0008422">
    <property type="term" value="F:beta-glucosidase activity"/>
    <property type="evidence" value="ECO:0007669"/>
    <property type="project" value="TreeGrafter"/>
</dbReference>
<dbReference type="AlphaFoldDB" id="A0A916QJL1"/>
<gene>
    <name evidence="5" type="primary">bglB_2</name>
    <name evidence="5" type="ORF">LCB40_08320</name>
</gene>
<evidence type="ECO:0000256" key="4">
    <source>
        <dbReference type="RuleBase" id="RU003690"/>
    </source>
</evidence>
<dbReference type="PRINTS" id="PR00131">
    <property type="entry name" value="GLHYDRLASE1"/>
</dbReference>
<evidence type="ECO:0000256" key="3">
    <source>
        <dbReference type="ARBA" id="ARBA00023295"/>
    </source>
</evidence>
<dbReference type="GO" id="GO:0016052">
    <property type="term" value="P:carbohydrate catabolic process"/>
    <property type="evidence" value="ECO:0007669"/>
    <property type="project" value="TreeGrafter"/>
</dbReference>
<evidence type="ECO:0000313" key="5">
    <source>
        <dbReference type="EMBL" id="GFZ26952.1"/>
    </source>
</evidence>
<dbReference type="Proteomes" id="UP000677218">
    <property type="component" value="Unassembled WGS sequence"/>
</dbReference>
<dbReference type="EMBL" id="BMAY01000005">
    <property type="protein sequence ID" value="GFZ26952.1"/>
    <property type="molecule type" value="Genomic_DNA"/>
</dbReference>
<dbReference type="PANTHER" id="PTHR10353">
    <property type="entry name" value="GLYCOSYL HYDROLASE"/>
    <property type="match status" value="1"/>
</dbReference>
<comment type="caution">
    <text evidence="5">The sequence shown here is derived from an EMBL/GenBank/DDBJ whole genome shotgun (WGS) entry which is preliminary data.</text>
</comment>